<feature type="domain" description="TAFII28-like protein" evidence="7">
    <location>
        <begin position="170"/>
        <end position="249"/>
    </location>
</feature>
<keyword evidence="5" id="KW-0539">Nucleus</keyword>
<dbReference type="STRING" id="1531966.A0A0A1TJ79"/>
<dbReference type="GO" id="GO:0046982">
    <property type="term" value="F:protein heterodimerization activity"/>
    <property type="evidence" value="ECO:0007669"/>
    <property type="project" value="InterPro"/>
</dbReference>
<protein>
    <recommendedName>
        <fullName evidence="7">TAFII28-like protein domain-containing protein</fullName>
    </recommendedName>
</protein>
<dbReference type="HOGENOM" id="CLU_035243_2_1_1"/>
<evidence type="ECO:0000256" key="4">
    <source>
        <dbReference type="ARBA" id="ARBA00023163"/>
    </source>
</evidence>
<feature type="compositionally biased region" description="Basic residues" evidence="6">
    <location>
        <begin position="96"/>
        <end position="107"/>
    </location>
</feature>
<dbReference type="InterPro" id="IPR006809">
    <property type="entry name" value="TAFII28_dom"/>
</dbReference>
<dbReference type="Proteomes" id="UP000039046">
    <property type="component" value="Unassembled WGS sequence"/>
</dbReference>
<proteinExistence type="inferred from homology"/>
<dbReference type="AlphaFoldDB" id="A0A0A1TJ79"/>
<evidence type="ECO:0000313" key="8">
    <source>
        <dbReference type="EMBL" id="CEJ89817.1"/>
    </source>
</evidence>
<keyword evidence="4" id="KW-0804">Transcription</keyword>
<name>A0A0A1TJ79_9HYPO</name>
<comment type="subcellular location">
    <subcellularLocation>
        <location evidence="1">Nucleus</location>
    </subcellularLocation>
</comment>
<feature type="region of interest" description="Disordered" evidence="6">
    <location>
        <begin position="1"/>
        <end position="150"/>
    </location>
</feature>
<organism evidence="8 9">
    <name type="scientific">[Torrubiella] hemipterigena</name>
    <dbReference type="NCBI Taxonomy" id="1531966"/>
    <lineage>
        <taxon>Eukaryota</taxon>
        <taxon>Fungi</taxon>
        <taxon>Dikarya</taxon>
        <taxon>Ascomycota</taxon>
        <taxon>Pezizomycotina</taxon>
        <taxon>Sordariomycetes</taxon>
        <taxon>Hypocreomycetidae</taxon>
        <taxon>Hypocreales</taxon>
        <taxon>Clavicipitaceae</taxon>
        <taxon>Clavicipitaceae incertae sedis</taxon>
        <taxon>'Torrubiella' clade</taxon>
    </lineage>
</organism>
<reference evidence="8 9" key="1">
    <citation type="journal article" date="2015" name="Genome Announc.">
        <title>Draft Genome Sequence and Gene Annotation of the Entomopathogenic Fungus Verticillium hemipterigenum.</title>
        <authorList>
            <person name="Horn F."/>
            <person name="Habel A."/>
            <person name="Scharf D.H."/>
            <person name="Dworschak J."/>
            <person name="Brakhage A.A."/>
            <person name="Guthke R."/>
            <person name="Hertweck C."/>
            <person name="Linde J."/>
        </authorList>
    </citation>
    <scope>NUCLEOTIDE SEQUENCE [LARGE SCALE GENOMIC DNA]</scope>
</reference>
<dbReference type="GO" id="GO:0051123">
    <property type="term" value="P:RNA polymerase II preinitiation complex assembly"/>
    <property type="evidence" value="ECO:0007669"/>
    <property type="project" value="InterPro"/>
</dbReference>
<comment type="similarity">
    <text evidence="2">Belongs to the TAF11 family.</text>
</comment>
<dbReference type="GO" id="GO:0016251">
    <property type="term" value="F:RNA polymerase II general transcription initiation factor activity"/>
    <property type="evidence" value="ECO:0007669"/>
    <property type="project" value="TreeGrafter"/>
</dbReference>
<dbReference type="SUPFAM" id="SSF47113">
    <property type="entry name" value="Histone-fold"/>
    <property type="match status" value="1"/>
</dbReference>
<dbReference type="InterPro" id="IPR009072">
    <property type="entry name" value="Histone-fold"/>
</dbReference>
<dbReference type="OrthoDB" id="28335at2759"/>
<dbReference type="GO" id="GO:0005669">
    <property type="term" value="C:transcription factor TFIID complex"/>
    <property type="evidence" value="ECO:0007669"/>
    <property type="project" value="InterPro"/>
</dbReference>
<keyword evidence="3" id="KW-0805">Transcription regulation</keyword>
<dbReference type="PANTHER" id="PTHR13218:SF8">
    <property type="entry name" value="TRANSCRIPTION INITIATION FACTOR TFIID SUBUNIT 11"/>
    <property type="match status" value="1"/>
</dbReference>
<evidence type="ECO:0000256" key="1">
    <source>
        <dbReference type="ARBA" id="ARBA00004123"/>
    </source>
</evidence>
<evidence type="ECO:0000256" key="5">
    <source>
        <dbReference type="ARBA" id="ARBA00023242"/>
    </source>
</evidence>
<gene>
    <name evidence="8" type="ORF">VHEMI05641</name>
</gene>
<keyword evidence="9" id="KW-1185">Reference proteome</keyword>
<evidence type="ECO:0000256" key="2">
    <source>
        <dbReference type="ARBA" id="ARBA00009788"/>
    </source>
</evidence>
<dbReference type="InterPro" id="IPR045127">
    <property type="entry name" value="TAF11-like"/>
</dbReference>
<evidence type="ECO:0000256" key="3">
    <source>
        <dbReference type="ARBA" id="ARBA00023015"/>
    </source>
</evidence>
<evidence type="ECO:0000313" key="9">
    <source>
        <dbReference type="Proteomes" id="UP000039046"/>
    </source>
</evidence>
<dbReference type="EMBL" id="CDHN01000003">
    <property type="protein sequence ID" value="CEJ89817.1"/>
    <property type="molecule type" value="Genomic_DNA"/>
</dbReference>
<evidence type="ECO:0000259" key="7">
    <source>
        <dbReference type="Pfam" id="PF04719"/>
    </source>
</evidence>
<evidence type="ECO:0000256" key="6">
    <source>
        <dbReference type="SAM" id="MobiDB-lite"/>
    </source>
</evidence>
<dbReference type="Pfam" id="PF04719">
    <property type="entry name" value="TAFII28"/>
    <property type="match status" value="1"/>
</dbReference>
<feature type="compositionally biased region" description="Low complexity" evidence="6">
    <location>
        <begin position="80"/>
        <end position="95"/>
    </location>
</feature>
<dbReference type="PANTHER" id="PTHR13218">
    <property type="entry name" value="TRANSCRIPTION INITIATION FACTOR TFIID SUBUNIT 11-RELATED"/>
    <property type="match status" value="1"/>
</dbReference>
<dbReference type="CDD" id="cd08048">
    <property type="entry name" value="HFD_TAF11"/>
    <property type="match status" value="1"/>
</dbReference>
<feature type="compositionally biased region" description="Acidic residues" evidence="6">
    <location>
        <begin position="136"/>
        <end position="145"/>
    </location>
</feature>
<dbReference type="Gene3D" id="1.10.20.10">
    <property type="entry name" value="Histone, subunit A"/>
    <property type="match status" value="1"/>
</dbReference>
<accession>A0A0A1TJ79</accession>
<sequence>MASPPVVGSPTAISPPYPSPAQLPNKKRTSNFDGHGQQIKRRKASIASQSSGLAHPLRQTSFPPEARSPFARSPSVDTMSHVSGSAVSEAASGVTKGKKKTKSKSKKKGDGSKEATPSAVGGKSGTSIVGQAGDKDAEDEEDDDKAEMAVEDVVARTQEQKQEEIRLRAMLVEAFDPEQYNRYELWRAAKLSDAVVKRVVNATVSQSVPQMVSTAVKAVAKIFAGELIEQAREIQDEWIYAGEEQVKQPEGPRPADDDKGLEDYVRDERAWALAERDKEEGKKTRSGPLRPDHLREAWRRYKLTTEARGVGMQQLWQTQQHTGVERFSTKTRKRMFK</sequence>
<feature type="compositionally biased region" description="Polar residues" evidence="6">
    <location>
        <begin position="46"/>
        <end position="62"/>
    </location>
</feature>